<comment type="caution">
    <text evidence="5">The sequence shown here is derived from an EMBL/GenBank/DDBJ whole genome shotgun (WGS) entry which is preliminary data.</text>
</comment>
<evidence type="ECO:0000256" key="3">
    <source>
        <dbReference type="SAM" id="MobiDB-lite"/>
    </source>
</evidence>
<proteinExistence type="predicted"/>
<reference evidence="5 6" key="1">
    <citation type="submission" date="2018-09" db="EMBL/GenBank/DDBJ databases">
        <title>A high-quality reference genome of wild soybean provides a powerful tool to mine soybean genomes.</title>
        <authorList>
            <person name="Xie M."/>
            <person name="Chung C.Y.L."/>
            <person name="Li M.-W."/>
            <person name="Wong F.-L."/>
            <person name="Chan T.-F."/>
            <person name="Lam H.-M."/>
        </authorList>
    </citation>
    <scope>NUCLEOTIDE SEQUENCE [LARGE SCALE GENOMIC DNA]</scope>
    <source>
        <strain evidence="6">cv. W05</strain>
        <tissue evidence="5">Hypocotyl of etiolated seedlings</tissue>
    </source>
</reference>
<dbReference type="NCBIfam" id="TIGR00756">
    <property type="entry name" value="PPR"/>
    <property type="match status" value="1"/>
</dbReference>
<feature type="repeat" description="PPR" evidence="2">
    <location>
        <begin position="444"/>
        <end position="478"/>
    </location>
</feature>
<evidence type="ECO:0000256" key="2">
    <source>
        <dbReference type="PROSITE-ProRule" id="PRU00708"/>
    </source>
</evidence>
<evidence type="ECO:0000313" key="6">
    <source>
        <dbReference type="Proteomes" id="UP000289340"/>
    </source>
</evidence>
<keyword evidence="6" id="KW-1185">Reference proteome</keyword>
<accession>A0A445HQ48</accession>
<feature type="domain" description="PROP1-like PPR" evidence="4">
    <location>
        <begin position="342"/>
        <end position="493"/>
    </location>
</feature>
<feature type="region of interest" description="Disordered" evidence="3">
    <location>
        <begin position="31"/>
        <end position="63"/>
    </location>
</feature>
<evidence type="ECO:0000256" key="1">
    <source>
        <dbReference type="ARBA" id="ARBA00022737"/>
    </source>
</evidence>
<organism evidence="5 6">
    <name type="scientific">Glycine soja</name>
    <name type="common">Wild soybean</name>
    <dbReference type="NCBI Taxonomy" id="3848"/>
    <lineage>
        <taxon>Eukaryota</taxon>
        <taxon>Viridiplantae</taxon>
        <taxon>Streptophyta</taxon>
        <taxon>Embryophyta</taxon>
        <taxon>Tracheophyta</taxon>
        <taxon>Spermatophyta</taxon>
        <taxon>Magnoliopsida</taxon>
        <taxon>eudicotyledons</taxon>
        <taxon>Gunneridae</taxon>
        <taxon>Pentapetalae</taxon>
        <taxon>rosids</taxon>
        <taxon>fabids</taxon>
        <taxon>Fabales</taxon>
        <taxon>Fabaceae</taxon>
        <taxon>Papilionoideae</taxon>
        <taxon>50 kb inversion clade</taxon>
        <taxon>NPAAA clade</taxon>
        <taxon>indigoferoid/millettioid clade</taxon>
        <taxon>Phaseoleae</taxon>
        <taxon>Glycine</taxon>
        <taxon>Glycine subgen. Soja</taxon>
    </lineage>
</organism>
<gene>
    <name evidence="5" type="ORF">D0Y65_034269</name>
</gene>
<dbReference type="InterPro" id="IPR002885">
    <property type="entry name" value="PPR_rpt"/>
</dbReference>
<dbReference type="PANTHER" id="PTHR47262">
    <property type="entry name" value="OS02G0132600 PROTEIN"/>
    <property type="match status" value="1"/>
</dbReference>
<evidence type="ECO:0000259" key="4">
    <source>
        <dbReference type="Pfam" id="PF17177"/>
    </source>
</evidence>
<protein>
    <submittedName>
        <fullName evidence="5">Disease resistance-like protein DSC1 isoform B</fullName>
    </submittedName>
</protein>
<dbReference type="Proteomes" id="UP000289340">
    <property type="component" value="Chromosome 12"/>
</dbReference>
<dbReference type="InterPro" id="IPR033443">
    <property type="entry name" value="PROP1-like_PPR_dom"/>
</dbReference>
<sequence>MRAPTVRNLCTLSNLLLSEVLTCKRNTIVVPSTKPSPESELDLARDTSQGDSIEESEDTKELSDIWCSKEDKRSASEEIDDDDEKRQRAVDIPWIPGLSHGKLWVKRKEVARERKQKWIFKCTSDDRFDRLIKMCADKLGAGKTVYVFGHLGRETGVKEYNALIKMCIKKARATDDEFIGVREMSKAFHLFKSMRDLGYPLEEKTYGPLLRVGDEEMIQDICEYITVETSEDTSALRESYLMALWESDRKMQILDVVKNIDITELSSEKSIADIFQSLGRFQLESVADDLLLDLRARDHDADNISNFVVSYAVSIPNLVVEDIILKVKNLHELLELLPSTSSYEKLILHCCGLEKVGVALDIVEKMCEAGFTLSTEVLQYILQICEESYEYVLVHQIYSIICHYHLELNGEICRCLVHFFVRMKDFEGAFRMIADLEDMNFKPTTNMYNAIMAGYFREKNISGVLRVLKKMRGANVKPDSQTFSYLIRNCEKEEDIMKNLVNELTSIGELLPAFEHLNLVLAGLSDEYESSISVISTRFDPLSVDEVQVNLTTQPSSGDNSTYDYSGNRFFNGRGGRNFGRNNRGGRTSGRGCGGCDCFADVQCQICYKFGHGASFCYHRLEENYVPTLPPPASLAPAQTQTATA</sequence>
<dbReference type="InterPro" id="IPR011990">
    <property type="entry name" value="TPR-like_helical_dom_sf"/>
</dbReference>
<dbReference type="Gene3D" id="1.25.40.10">
    <property type="entry name" value="Tetratricopeptide repeat domain"/>
    <property type="match status" value="1"/>
</dbReference>
<dbReference type="PANTHER" id="PTHR47262:SF1">
    <property type="entry name" value="OS02G0132600 PROTEIN"/>
    <property type="match status" value="1"/>
</dbReference>
<dbReference type="PROSITE" id="PS51375">
    <property type="entry name" value="PPR"/>
    <property type="match status" value="1"/>
</dbReference>
<dbReference type="AlphaFoldDB" id="A0A445HQ48"/>
<dbReference type="EMBL" id="QZWG01000012">
    <property type="protein sequence ID" value="RZB75704.1"/>
    <property type="molecule type" value="Genomic_DNA"/>
</dbReference>
<evidence type="ECO:0000313" key="5">
    <source>
        <dbReference type="EMBL" id="RZB75704.1"/>
    </source>
</evidence>
<dbReference type="Pfam" id="PF17177">
    <property type="entry name" value="PPR_long"/>
    <property type="match status" value="1"/>
</dbReference>
<name>A0A445HQ48_GLYSO</name>
<keyword evidence="1" id="KW-0677">Repeat</keyword>